<keyword evidence="3" id="KW-1185">Reference proteome</keyword>
<feature type="region of interest" description="Disordered" evidence="1">
    <location>
        <begin position="32"/>
        <end position="99"/>
    </location>
</feature>
<accession>A0A6D2KF94</accession>
<dbReference type="PANTHER" id="PTHR35046">
    <property type="entry name" value="ZINC KNUCKLE (CCHC-TYPE) FAMILY PROTEIN"/>
    <property type="match status" value="1"/>
</dbReference>
<feature type="compositionally biased region" description="Low complexity" evidence="1">
    <location>
        <begin position="81"/>
        <end position="91"/>
    </location>
</feature>
<evidence type="ECO:0000313" key="3">
    <source>
        <dbReference type="Proteomes" id="UP000467841"/>
    </source>
</evidence>
<dbReference type="OrthoDB" id="1113185at2759"/>
<comment type="caution">
    <text evidence="2">The sequence shown here is derived from an EMBL/GenBank/DDBJ whole genome shotgun (WGS) entry which is preliminary data.</text>
</comment>
<proteinExistence type="predicted"/>
<dbReference type="Proteomes" id="UP000467841">
    <property type="component" value="Unassembled WGS sequence"/>
</dbReference>
<name>A0A6D2KF94_9BRAS</name>
<organism evidence="2 3">
    <name type="scientific">Microthlaspi erraticum</name>
    <dbReference type="NCBI Taxonomy" id="1685480"/>
    <lineage>
        <taxon>Eukaryota</taxon>
        <taxon>Viridiplantae</taxon>
        <taxon>Streptophyta</taxon>
        <taxon>Embryophyta</taxon>
        <taxon>Tracheophyta</taxon>
        <taxon>Spermatophyta</taxon>
        <taxon>Magnoliopsida</taxon>
        <taxon>eudicotyledons</taxon>
        <taxon>Gunneridae</taxon>
        <taxon>Pentapetalae</taxon>
        <taxon>rosids</taxon>
        <taxon>malvids</taxon>
        <taxon>Brassicales</taxon>
        <taxon>Brassicaceae</taxon>
        <taxon>Coluteocarpeae</taxon>
        <taxon>Microthlaspi</taxon>
    </lineage>
</organism>
<gene>
    <name evidence="2" type="ORF">MERR_LOCUS40389</name>
</gene>
<evidence type="ECO:0008006" key="4">
    <source>
        <dbReference type="Google" id="ProtNLM"/>
    </source>
</evidence>
<feature type="compositionally biased region" description="Polar residues" evidence="1">
    <location>
        <begin position="42"/>
        <end position="51"/>
    </location>
</feature>
<evidence type="ECO:0000313" key="2">
    <source>
        <dbReference type="EMBL" id="CAA7053154.1"/>
    </source>
</evidence>
<reference evidence="2" key="1">
    <citation type="submission" date="2020-01" db="EMBL/GenBank/DDBJ databases">
        <authorList>
            <person name="Mishra B."/>
        </authorList>
    </citation>
    <scope>NUCLEOTIDE SEQUENCE [LARGE SCALE GENOMIC DNA]</scope>
</reference>
<protein>
    <recommendedName>
        <fullName evidence="4">Retrotransposon gag domain-containing protein</fullName>
    </recommendedName>
</protein>
<dbReference type="AlphaFoldDB" id="A0A6D2KF94"/>
<evidence type="ECO:0000256" key="1">
    <source>
        <dbReference type="SAM" id="MobiDB-lite"/>
    </source>
</evidence>
<sequence length="175" mass="20201">MVSESENEEESSNSANNKVLIDAITAQMEKMMNTKLEALRNELTNQNQTPNGEAHAPERDNTKSKRRRKEPGDFGAEDYYSNHSNSSQRSQGRSRRSGEYKDLLQDNLGGLKIKIPPFHGRNDPDAYLDWEKKIELVFNCQHYVDVNRVKVAATEFYDYALSWWDQIVTSRRQNG</sequence>
<dbReference type="EMBL" id="CACVBM020001524">
    <property type="protein sequence ID" value="CAA7053154.1"/>
    <property type="molecule type" value="Genomic_DNA"/>
</dbReference>
<dbReference type="PANTHER" id="PTHR35046:SF9">
    <property type="entry name" value="RNA-DIRECTED DNA POLYMERASE"/>
    <property type="match status" value="1"/>
</dbReference>